<evidence type="ECO:0000313" key="3">
    <source>
        <dbReference type="Proteomes" id="UP000198211"/>
    </source>
</evidence>
<feature type="compositionally biased region" description="Low complexity" evidence="1">
    <location>
        <begin position="78"/>
        <end position="94"/>
    </location>
</feature>
<feature type="compositionally biased region" description="Low complexity" evidence="1">
    <location>
        <begin position="52"/>
        <end position="62"/>
    </location>
</feature>
<gene>
    <name evidence="2" type="ORF">PHMEG_0009458</name>
</gene>
<organism evidence="2 3">
    <name type="scientific">Phytophthora megakarya</name>
    <dbReference type="NCBI Taxonomy" id="4795"/>
    <lineage>
        <taxon>Eukaryota</taxon>
        <taxon>Sar</taxon>
        <taxon>Stramenopiles</taxon>
        <taxon>Oomycota</taxon>
        <taxon>Peronosporomycetes</taxon>
        <taxon>Peronosporales</taxon>
        <taxon>Peronosporaceae</taxon>
        <taxon>Phytophthora</taxon>
    </lineage>
</organism>
<keyword evidence="3" id="KW-1185">Reference proteome</keyword>
<accession>A0A225WI82</accession>
<feature type="compositionally biased region" description="Basic residues" evidence="1">
    <location>
        <begin position="98"/>
        <end position="113"/>
    </location>
</feature>
<feature type="region of interest" description="Disordered" evidence="1">
    <location>
        <begin position="1"/>
        <end position="21"/>
    </location>
</feature>
<sequence>MLSNLNCGRYTTMDECSEPMNTDGFQYEVLYNNDRVVQTLEVEKARRYAAPSGSSDSSSSESSESEDSSESSDDAEDSSVGSSGDGSSDSGVSDRSGRRGGHQHRDSTRRRRASVKDLELPTYVPSPSVSVLMWIDRIDLRLKEARESGRGR</sequence>
<dbReference type="Proteomes" id="UP000198211">
    <property type="component" value="Unassembled WGS sequence"/>
</dbReference>
<protein>
    <submittedName>
        <fullName evidence="2">Uncharacterized protein</fullName>
    </submittedName>
</protein>
<dbReference type="EMBL" id="NBNE01000884">
    <property type="protein sequence ID" value="OWZ16707.1"/>
    <property type="molecule type" value="Genomic_DNA"/>
</dbReference>
<dbReference type="AlphaFoldDB" id="A0A225WI82"/>
<reference evidence="3" key="1">
    <citation type="submission" date="2017-03" db="EMBL/GenBank/DDBJ databases">
        <title>Phytopthora megakarya and P. palmivora, two closely related causual agents of cacao black pod achieved similar genome size and gene model numbers by different mechanisms.</title>
        <authorList>
            <person name="Ali S."/>
            <person name="Shao J."/>
            <person name="Larry D.J."/>
            <person name="Kronmiller B."/>
            <person name="Shen D."/>
            <person name="Strem M.D."/>
            <person name="Melnick R.L."/>
            <person name="Guiltinan M.J."/>
            <person name="Tyler B.M."/>
            <person name="Meinhardt L.W."/>
            <person name="Bailey B.A."/>
        </authorList>
    </citation>
    <scope>NUCLEOTIDE SEQUENCE [LARGE SCALE GENOMIC DNA]</scope>
    <source>
        <strain evidence="3">zdho120</strain>
    </source>
</reference>
<feature type="compositionally biased region" description="Acidic residues" evidence="1">
    <location>
        <begin position="63"/>
        <end position="77"/>
    </location>
</feature>
<feature type="region of interest" description="Disordered" evidence="1">
    <location>
        <begin position="46"/>
        <end position="122"/>
    </location>
</feature>
<evidence type="ECO:0000256" key="1">
    <source>
        <dbReference type="SAM" id="MobiDB-lite"/>
    </source>
</evidence>
<comment type="caution">
    <text evidence="2">The sequence shown here is derived from an EMBL/GenBank/DDBJ whole genome shotgun (WGS) entry which is preliminary data.</text>
</comment>
<proteinExistence type="predicted"/>
<evidence type="ECO:0000313" key="2">
    <source>
        <dbReference type="EMBL" id="OWZ16707.1"/>
    </source>
</evidence>
<name>A0A225WI82_9STRA</name>